<organism evidence="2 3">
    <name type="scientific">Trypanosoma congolense (strain IL3000)</name>
    <dbReference type="NCBI Taxonomy" id="1068625"/>
    <lineage>
        <taxon>Eukaryota</taxon>
        <taxon>Discoba</taxon>
        <taxon>Euglenozoa</taxon>
        <taxon>Kinetoplastea</taxon>
        <taxon>Metakinetoplastina</taxon>
        <taxon>Trypanosomatida</taxon>
        <taxon>Trypanosomatidae</taxon>
        <taxon>Trypanosoma</taxon>
        <taxon>Nannomonas</taxon>
    </lineage>
</organism>
<feature type="transmembrane region" description="Helical" evidence="1">
    <location>
        <begin position="109"/>
        <end position="131"/>
    </location>
</feature>
<keyword evidence="1" id="KW-0472">Membrane</keyword>
<dbReference type="Proteomes" id="UP000000702">
    <property type="component" value="Unassembled WGS sequence"/>
</dbReference>
<feature type="transmembrane region" description="Helical" evidence="1">
    <location>
        <begin position="166"/>
        <end position="187"/>
    </location>
</feature>
<proteinExistence type="predicted"/>
<keyword evidence="1" id="KW-1133">Transmembrane helix</keyword>
<reference evidence="2 3" key="2">
    <citation type="journal article" date="2012" name="Proc. Natl. Acad. Sci. U.S.A.">
        <title>Antigenic diversity is generated by distinct evolutionary mechanisms in African trypanosome species.</title>
        <authorList>
            <person name="Jackson A.P."/>
            <person name="Berry A."/>
            <person name="Aslett M."/>
            <person name="Allison H.C."/>
            <person name="Burton P."/>
            <person name="Vavrova-Anderson J."/>
            <person name="Brown R."/>
            <person name="Browne H."/>
            <person name="Corton N."/>
            <person name="Hauser H."/>
            <person name="Gamble J."/>
            <person name="Gilderthorp R."/>
            <person name="Marcello L."/>
            <person name="McQuillan J."/>
            <person name="Otto T.D."/>
            <person name="Quail M.A."/>
            <person name="Sanders M.J."/>
            <person name="van Tonder A."/>
            <person name="Ginger M.L."/>
            <person name="Field M.C."/>
            <person name="Barry J.D."/>
            <person name="Hertz-Fowler C."/>
            <person name="Berriman M."/>
        </authorList>
    </citation>
    <scope>NUCLEOTIDE SEQUENCE [LARGE SCALE GENOMIC DNA]</scope>
    <source>
        <strain evidence="2 3">IL3000</strain>
    </source>
</reference>
<feature type="transmembrane region" description="Helical" evidence="1">
    <location>
        <begin position="143"/>
        <end position="160"/>
    </location>
</feature>
<feature type="transmembrane region" description="Helical" evidence="1">
    <location>
        <begin position="199"/>
        <end position="223"/>
    </location>
</feature>
<gene>
    <name evidence="2" type="ORF">TCIL3000_0_55070</name>
</gene>
<accession>F9WCE6</accession>
<reference evidence="3" key="1">
    <citation type="submission" date="2011-07" db="EMBL/GenBank/DDBJ databases">
        <title>Divergent evolution of antigenic variation in African trypanosomes.</title>
        <authorList>
            <person name="Jackson A.P."/>
            <person name="Berry A."/>
            <person name="Allison H.C."/>
            <person name="Burton P."/>
            <person name="Anderson J."/>
            <person name="Aslett M."/>
            <person name="Brown R."/>
            <person name="Corton N."/>
            <person name="Harris D."/>
            <person name="Hauser H."/>
            <person name="Gamble J."/>
            <person name="Gilderthorp R."/>
            <person name="McQuillan J."/>
            <person name="Quail M.A."/>
            <person name="Sanders M."/>
            <person name="Van Tonder A."/>
            <person name="Ginger M.L."/>
            <person name="Donelson J.E."/>
            <person name="Field M.C."/>
            <person name="Barry J.D."/>
            <person name="Berriman M."/>
            <person name="Hertz-Fowler C."/>
        </authorList>
    </citation>
    <scope>NUCLEOTIDE SEQUENCE [LARGE SCALE GENOMIC DNA]</scope>
    <source>
        <strain evidence="3">IL3000</strain>
    </source>
</reference>
<protein>
    <submittedName>
        <fullName evidence="2">WGS project CAEQ00000000 data, annotated contig 2219</fullName>
    </submittedName>
</protein>
<keyword evidence="3" id="KW-1185">Reference proteome</keyword>
<evidence type="ECO:0000313" key="3">
    <source>
        <dbReference type="Proteomes" id="UP000000702"/>
    </source>
</evidence>
<dbReference type="AlphaFoldDB" id="F9WCE6"/>
<feature type="transmembrane region" description="Helical" evidence="1">
    <location>
        <begin position="70"/>
        <end position="89"/>
    </location>
</feature>
<sequence>MMKYIGCGKELQASASAYSEGKRNDYIYISNNMLLASTVTFSGIFPFFFVLFFFLSFTPCLFGIIVTSKFIIIIIIIIITTVRVVAVPFPPYRGVVHSFSPLLPFFPFLPFNLLFYLFFPVDLCIFHFSFIRLPLYTLLPPRALVVIFFFFLSLIGSIIFPSRFFALHATVLLSFFFNTTFCSLCVLPEPMFHFSYGCYFFFLLPCGIPTFSFDFHFSILPLFRISV</sequence>
<dbReference type="VEuPathDB" id="TriTrypDB:TcIL3000_0_55070"/>
<dbReference type="EMBL" id="CAEQ01001707">
    <property type="protein sequence ID" value="CCD14939.1"/>
    <property type="molecule type" value="Genomic_DNA"/>
</dbReference>
<comment type="caution">
    <text evidence="2">The sequence shown here is derived from an EMBL/GenBank/DDBJ whole genome shotgun (WGS) entry which is preliminary data.</text>
</comment>
<keyword evidence="1" id="KW-0812">Transmembrane</keyword>
<name>F9WCE6_TRYCI</name>
<evidence type="ECO:0000256" key="1">
    <source>
        <dbReference type="SAM" id="Phobius"/>
    </source>
</evidence>
<evidence type="ECO:0000313" key="2">
    <source>
        <dbReference type="EMBL" id="CCD14939.1"/>
    </source>
</evidence>
<feature type="transmembrane region" description="Helical" evidence="1">
    <location>
        <begin position="33"/>
        <end position="58"/>
    </location>
</feature>